<dbReference type="PANTHER" id="PTHR43249:SF1">
    <property type="entry name" value="D-GLUCOSIDE 3-DEHYDROGENASE"/>
    <property type="match status" value="1"/>
</dbReference>
<sequence>MSANHPVRVALIGCGAIAPAHVEACASFPGQWEIVALCDIVPEKAEALKARFGLEQAVVADHAEKLLDLDFDLASVCTPPYTHAELAILFLRAGRHVIVEKPMAASLEECDRMLAAAADSGKVLSVIAQNRFRTPLMKLKRMLDSGLAGKLLHVQVDSHWWRGYSYYDLWWRGTWEKEGGGCTINHAVHHIDAMLWMAGMPVEVQAYLANTAHDNAEVEDLSVAIFRYADGALGQLTSSVVHHGEEQQLVFQCSGARISAPWRPKAGIAKPNGFPEPNPELERKLQEAYDAIPDLEHEGHAGQYADVLNAIRTGGKPLIGGEDGRRTLEFITAVYKAGATGQAVRLPLAPDDPFYTREGILARAVKFYEKKRSVEGFAPSGDITTGSDYR</sequence>
<feature type="domain" description="Gfo/Idh/MocA-like oxidoreductase N-terminal" evidence="1">
    <location>
        <begin position="7"/>
        <end position="126"/>
    </location>
</feature>
<dbReference type="SUPFAM" id="SSF55347">
    <property type="entry name" value="Glyceraldehyde-3-phosphate dehydrogenase-like, C-terminal domain"/>
    <property type="match status" value="1"/>
</dbReference>
<proteinExistence type="predicted"/>
<comment type="caution">
    <text evidence="3">The sequence shown here is derived from an EMBL/GenBank/DDBJ whole genome shotgun (WGS) entry which is preliminary data.</text>
</comment>
<dbReference type="Pfam" id="PF01408">
    <property type="entry name" value="GFO_IDH_MocA"/>
    <property type="match status" value="1"/>
</dbReference>
<dbReference type="SUPFAM" id="SSF51735">
    <property type="entry name" value="NAD(P)-binding Rossmann-fold domains"/>
    <property type="match status" value="1"/>
</dbReference>
<dbReference type="Pfam" id="PF22725">
    <property type="entry name" value="GFO_IDH_MocA_C3"/>
    <property type="match status" value="1"/>
</dbReference>
<evidence type="ECO:0000259" key="1">
    <source>
        <dbReference type="Pfam" id="PF01408"/>
    </source>
</evidence>
<dbReference type="Gene3D" id="3.40.50.720">
    <property type="entry name" value="NAD(P)-binding Rossmann-like Domain"/>
    <property type="match status" value="1"/>
</dbReference>
<accession>A0ABM8V7H6</accession>
<gene>
    <name evidence="3" type="primary">txxe3455</name>
    <name evidence="3" type="ORF">TXXE_16200</name>
</gene>
<dbReference type="Gene3D" id="3.30.360.10">
    <property type="entry name" value="Dihydrodipicolinate Reductase, domain 2"/>
    <property type="match status" value="1"/>
</dbReference>
<organism evidence="3 4">
    <name type="scientific">Thermobacillus xylanilyticus</name>
    <dbReference type="NCBI Taxonomy" id="76633"/>
    <lineage>
        <taxon>Bacteria</taxon>
        <taxon>Bacillati</taxon>
        <taxon>Bacillota</taxon>
        <taxon>Bacilli</taxon>
        <taxon>Bacillales</taxon>
        <taxon>Paenibacillaceae</taxon>
        <taxon>Thermobacillus</taxon>
    </lineage>
</organism>
<evidence type="ECO:0000313" key="4">
    <source>
        <dbReference type="Proteomes" id="UP000681526"/>
    </source>
</evidence>
<dbReference type="InterPro" id="IPR000683">
    <property type="entry name" value="Gfo/Idh/MocA-like_OxRdtase_N"/>
</dbReference>
<dbReference type="InterPro" id="IPR052515">
    <property type="entry name" value="Gfo/Idh/MocA_Oxidoreductase"/>
</dbReference>
<reference evidence="3 4" key="1">
    <citation type="submission" date="2021-04" db="EMBL/GenBank/DDBJ databases">
        <authorList>
            <person name="Rakotoarivonina H."/>
        </authorList>
    </citation>
    <scope>NUCLEOTIDE SEQUENCE [LARGE SCALE GENOMIC DNA]</scope>
    <source>
        <strain evidence="3 4">XE</strain>
    </source>
</reference>
<dbReference type="InterPro" id="IPR036291">
    <property type="entry name" value="NAD(P)-bd_dom_sf"/>
</dbReference>
<evidence type="ECO:0000259" key="2">
    <source>
        <dbReference type="Pfam" id="PF22725"/>
    </source>
</evidence>
<dbReference type="RefSeq" id="WP_213485757.1">
    <property type="nucleotide sequence ID" value="NZ_CAJRAY010000083.1"/>
</dbReference>
<name>A0ABM8V7H6_THEXY</name>
<evidence type="ECO:0000313" key="3">
    <source>
        <dbReference type="EMBL" id="CAG5091718.1"/>
    </source>
</evidence>
<dbReference type="Proteomes" id="UP000681526">
    <property type="component" value="Unassembled WGS sequence"/>
</dbReference>
<keyword evidence="4" id="KW-1185">Reference proteome</keyword>
<dbReference type="EMBL" id="CAJRAY010000083">
    <property type="protein sequence ID" value="CAG5091718.1"/>
    <property type="molecule type" value="Genomic_DNA"/>
</dbReference>
<feature type="domain" description="GFO/IDH/MocA-like oxidoreductase" evidence="2">
    <location>
        <begin position="137"/>
        <end position="258"/>
    </location>
</feature>
<dbReference type="InterPro" id="IPR055170">
    <property type="entry name" value="GFO_IDH_MocA-like_dom"/>
</dbReference>
<dbReference type="PANTHER" id="PTHR43249">
    <property type="entry name" value="UDP-N-ACETYL-2-AMINO-2-DEOXY-D-GLUCURONATE OXIDASE"/>
    <property type="match status" value="1"/>
</dbReference>
<protein>
    <submittedName>
        <fullName evidence="3">Oxidoreductase NAD-binding domain protein</fullName>
    </submittedName>
</protein>